<keyword evidence="1" id="KW-0812">Transmembrane</keyword>
<accession>A0ABV7IYG4</accession>
<sequence length="90" mass="9198">MSEWRELGANAIYNLHSAAKAFAGGGEITTTIAQGKPAAAVEGEAGMGRLIKVLVVLAVLGIIGLTGYAYLADLSPTASEVKLPVTLNVD</sequence>
<keyword evidence="1" id="KW-1133">Transmembrane helix</keyword>
<comment type="caution">
    <text evidence="2">The sequence shown here is derived from an EMBL/GenBank/DDBJ whole genome shotgun (WGS) entry which is preliminary data.</text>
</comment>
<feature type="transmembrane region" description="Helical" evidence="1">
    <location>
        <begin position="53"/>
        <end position="71"/>
    </location>
</feature>
<protein>
    <submittedName>
        <fullName evidence="2">Uncharacterized protein</fullName>
    </submittedName>
</protein>
<dbReference type="Proteomes" id="UP001595547">
    <property type="component" value="Unassembled WGS sequence"/>
</dbReference>
<evidence type="ECO:0000256" key="1">
    <source>
        <dbReference type="SAM" id="Phobius"/>
    </source>
</evidence>
<gene>
    <name evidence="2" type="ORF">ACFOGH_05185</name>
</gene>
<dbReference type="EMBL" id="JBHRTO010000001">
    <property type="protein sequence ID" value="MFC3180371.1"/>
    <property type="molecule type" value="Genomic_DNA"/>
</dbReference>
<dbReference type="RefSeq" id="WP_380071996.1">
    <property type="nucleotide sequence ID" value="NZ_JBHRTO010000001.1"/>
</dbReference>
<organism evidence="2 3">
    <name type="scientific">Cypionkella sinensis</name>
    <dbReference type="NCBI Taxonomy" id="1756043"/>
    <lineage>
        <taxon>Bacteria</taxon>
        <taxon>Pseudomonadati</taxon>
        <taxon>Pseudomonadota</taxon>
        <taxon>Alphaproteobacteria</taxon>
        <taxon>Rhodobacterales</taxon>
        <taxon>Paracoccaceae</taxon>
        <taxon>Cypionkella</taxon>
    </lineage>
</organism>
<keyword evidence="1" id="KW-0472">Membrane</keyword>
<keyword evidence="3" id="KW-1185">Reference proteome</keyword>
<evidence type="ECO:0000313" key="2">
    <source>
        <dbReference type="EMBL" id="MFC3180371.1"/>
    </source>
</evidence>
<reference evidence="3" key="1">
    <citation type="journal article" date="2019" name="Int. J. Syst. Evol. Microbiol.">
        <title>The Global Catalogue of Microorganisms (GCM) 10K type strain sequencing project: providing services to taxonomists for standard genome sequencing and annotation.</title>
        <authorList>
            <consortium name="The Broad Institute Genomics Platform"/>
            <consortium name="The Broad Institute Genome Sequencing Center for Infectious Disease"/>
            <person name="Wu L."/>
            <person name="Ma J."/>
        </authorList>
    </citation>
    <scope>NUCLEOTIDE SEQUENCE [LARGE SCALE GENOMIC DNA]</scope>
    <source>
        <strain evidence="3">KCTC 52039</strain>
    </source>
</reference>
<name>A0ABV7IYG4_9RHOB</name>
<evidence type="ECO:0000313" key="3">
    <source>
        <dbReference type="Proteomes" id="UP001595547"/>
    </source>
</evidence>
<proteinExistence type="predicted"/>